<keyword evidence="2" id="KW-1185">Reference proteome</keyword>
<keyword evidence="1" id="KW-1133">Transmembrane helix</keyword>
<evidence type="ECO:0000313" key="3">
    <source>
        <dbReference type="WBParaSite" id="ALUE_0000119101-mRNA-1"/>
    </source>
</evidence>
<dbReference type="WBParaSite" id="ALUE_0000119101-mRNA-1">
    <property type="protein sequence ID" value="ALUE_0000119101-mRNA-1"/>
    <property type="gene ID" value="ALUE_0000119101"/>
</dbReference>
<keyword evidence="1" id="KW-0472">Membrane</keyword>
<proteinExistence type="predicted"/>
<organism evidence="2 3">
    <name type="scientific">Ascaris lumbricoides</name>
    <name type="common">Giant roundworm</name>
    <dbReference type="NCBI Taxonomy" id="6252"/>
    <lineage>
        <taxon>Eukaryota</taxon>
        <taxon>Metazoa</taxon>
        <taxon>Ecdysozoa</taxon>
        <taxon>Nematoda</taxon>
        <taxon>Chromadorea</taxon>
        <taxon>Rhabditida</taxon>
        <taxon>Spirurina</taxon>
        <taxon>Ascaridomorpha</taxon>
        <taxon>Ascaridoidea</taxon>
        <taxon>Ascarididae</taxon>
        <taxon>Ascaris</taxon>
    </lineage>
</organism>
<dbReference type="Proteomes" id="UP000036681">
    <property type="component" value="Unplaced"/>
</dbReference>
<name>A0A0M3HI46_ASCLU</name>
<evidence type="ECO:0000256" key="1">
    <source>
        <dbReference type="SAM" id="Phobius"/>
    </source>
</evidence>
<protein>
    <submittedName>
        <fullName evidence="3">G-protein coupled receptors family 1 profile domain-containing protein</fullName>
    </submittedName>
</protein>
<feature type="transmembrane region" description="Helical" evidence="1">
    <location>
        <begin position="20"/>
        <end position="40"/>
    </location>
</feature>
<reference evidence="3" key="1">
    <citation type="submission" date="2017-02" db="UniProtKB">
        <authorList>
            <consortium name="WormBaseParasite"/>
        </authorList>
    </citation>
    <scope>IDENTIFICATION</scope>
</reference>
<evidence type="ECO:0000313" key="2">
    <source>
        <dbReference type="Proteomes" id="UP000036681"/>
    </source>
</evidence>
<accession>A0A0M3HI46</accession>
<sequence>MRLFGRHGNYTSLPDQVCYIVSFMNLHSLYVIYSVAYLLVLDARIL</sequence>
<dbReference type="AlphaFoldDB" id="A0A0M3HI46"/>
<keyword evidence="1" id="KW-0812">Transmembrane</keyword>